<keyword evidence="1" id="KW-0472">Membrane</keyword>
<dbReference type="EMBL" id="GBXM01005230">
    <property type="protein sequence ID" value="JAI03348.1"/>
    <property type="molecule type" value="Transcribed_RNA"/>
</dbReference>
<keyword evidence="1" id="KW-1133">Transmembrane helix</keyword>
<evidence type="ECO:0000313" key="2">
    <source>
        <dbReference type="EMBL" id="JAI03348.1"/>
    </source>
</evidence>
<proteinExistence type="predicted"/>
<keyword evidence="1" id="KW-0812">Transmembrane</keyword>
<sequence>MKERNFSYFSNLVVDIHLIHLRSCSLARMCLFILMFIATVTSVCPY</sequence>
<reference evidence="2" key="1">
    <citation type="submission" date="2014-11" db="EMBL/GenBank/DDBJ databases">
        <authorList>
            <person name="Amaro Gonzalez C."/>
        </authorList>
    </citation>
    <scope>NUCLEOTIDE SEQUENCE</scope>
</reference>
<dbReference type="AlphaFoldDB" id="A0A0E9XKU1"/>
<name>A0A0E9XKU1_ANGAN</name>
<organism evidence="2">
    <name type="scientific">Anguilla anguilla</name>
    <name type="common">European freshwater eel</name>
    <name type="synonym">Muraena anguilla</name>
    <dbReference type="NCBI Taxonomy" id="7936"/>
    <lineage>
        <taxon>Eukaryota</taxon>
        <taxon>Metazoa</taxon>
        <taxon>Chordata</taxon>
        <taxon>Craniata</taxon>
        <taxon>Vertebrata</taxon>
        <taxon>Euteleostomi</taxon>
        <taxon>Actinopterygii</taxon>
        <taxon>Neopterygii</taxon>
        <taxon>Teleostei</taxon>
        <taxon>Anguilliformes</taxon>
        <taxon>Anguillidae</taxon>
        <taxon>Anguilla</taxon>
    </lineage>
</organism>
<accession>A0A0E9XKU1</accession>
<reference evidence="2" key="2">
    <citation type="journal article" date="2015" name="Fish Shellfish Immunol.">
        <title>Early steps in the European eel (Anguilla anguilla)-Vibrio vulnificus interaction in the gills: Role of the RtxA13 toxin.</title>
        <authorList>
            <person name="Callol A."/>
            <person name="Pajuelo D."/>
            <person name="Ebbesson L."/>
            <person name="Teles M."/>
            <person name="MacKenzie S."/>
            <person name="Amaro C."/>
        </authorList>
    </citation>
    <scope>NUCLEOTIDE SEQUENCE</scope>
</reference>
<protein>
    <submittedName>
        <fullName evidence="2">Uncharacterized protein</fullName>
    </submittedName>
</protein>
<feature type="transmembrane region" description="Helical" evidence="1">
    <location>
        <begin position="26"/>
        <end position="43"/>
    </location>
</feature>
<evidence type="ECO:0000256" key="1">
    <source>
        <dbReference type="SAM" id="Phobius"/>
    </source>
</evidence>